<evidence type="ECO:0000313" key="2">
    <source>
        <dbReference type="EMBL" id="TMM45403.1"/>
    </source>
</evidence>
<evidence type="ECO:0000313" key="3">
    <source>
        <dbReference type="Proteomes" id="UP000307702"/>
    </source>
</evidence>
<sequence length="381" mass="42905">MNLRKTFFWLHLLLGCSAAIFIFLMSITGVALTYERQLIKAAERADYAAPVTSNTQTLPLSDILAIARGYSTKQSVDIVIENYANAPIIVKEGRKKIAYLNPYTGTEMTVPGQSTVNFFAKLRAFHRWLTLDGKFSDTGRWINGVANIFFLVLILSGLYLWLPKRLKSRAFKQQLTLSGNYPNKAARNYQWHNVFGIYMAPVLFVLVVTAIFFSFKWPGNTLKDLVSNQSIALVKPVEISAEQAQLQQPIEQQLSQVKTLYPQWQSIQFSLDTLPAASLNQSPVSSKIYNVDNGNGGEPQKKLKVVLNTLTGELLQEQNFAQLSTYNKLRSYIRFLHTGELFGPIGQAIAGLASLLACLLVYTGVMLSWRRWKKSQKARHN</sequence>
<comment type="caution">
    <text evidence="2">The sequence shown here is derived from an EMBL/GenBank/DDBJ whole genome shotgun (WGS) entry which is preliminary data.</text>
</comment>
<dbReference type="EMBL" id="SZVP01000006">
    <property type="protein sequence ID" value="TMM45403.1"/>
    <property type="molecule type" value="Genomic_DNA"/>
</dbReference>
<feature type="transmembrane region" description="Helical" evidence="1">
    <location>
        <begin position="194"/>
        <end position="215"/>
    </location>
</feature>
<accession>A0A8H2JM31</accession>
<dbReference type="AlphaFoldDB" id="A0A8H2JM31"/>
<feature type="transmembrane region" description="Helical" evidence="1">
    <location>
        <begin position="7"/>
        <end position="34"/>
    </location>
</feature>
<feature type="transmembrane region" description="Helical" evidence="1">
    <location>
        <begin position="345"/>
        <end position="369"/>
    </location>
</feature>
<dbReference type="InterPro" id="IPR005625">
    <property type="entry name" value="PepSY-ass_TM"/>
</dbReference>
<dbReference type="PANTHER" id="PTHR34219:SF3">
    <property type="entry name" value="BLL7967 PROTEIN"/>
    <property type="match status" value="1"/>
</dbReference>
<dbReference type="OrthoDB" id="9791166at2"/>
<dbReference type="PANTHER" id="PTHR34219">
    <property type="entry name" value="IRON-REGULATED INNER MEMBRANE PROTEIN-RELATED"/>
    <property type="match status" value="1"/>
</dbReference>
<keyword evidence="1" id="KW-0812">Transmembrane</keyword>
<reference evidence="2 3" key="1">
    <citation type="submission" date="2019-05" db="EMBL/GenBank/DDBJ databases">
        <title>Colwellia ponticola sp. nov., isolated from seawater.</title>
        <authorList>
            <person name="Yoon J.-H."/>
        </authorList>
    </citation>
    <scope>NUCLEOTIDE SEQUENCE [LARGE SCALE GENOMIC DNA]</scope>
    <source>
        <strain evidence="2 3">OISW-25</strain>
    </source>
</reference>
<organism evidence="2 3">
    <name type="scientific">Colwellia ponticola</name>
    <dbReference type="NCBI Taxonomy" id="2304625"/>
    <lineage>
        <taxon>Bacteria</taxon>
        <taxon>Pseudomonadati</taxon>
        <taxon>Pseudomonadota</taxon>
        <taxon>Gammaproteobacteria</taxon>
        <taxon>Alteromonadales</taxon>
        <taxon>Colwelliaceae</taxon>
        <taxon>Colwellia</taxon>
    </lineage>
</organism>
<dbReference type="Pfam" id="PF03929">
    <property type="entry name" value="PepSY_TM"/>
    <property type="match status" value="1"/>
</dbReference>
<keyword evidence="1" id="KW-1133">Transmembrane helix</keyword>
<protein>
    <submittedName>
        <fullName evidence="2">PepSY domain-containing protein</fullName>
    </submittedName>
</protein>
<dbReference type="Proteomes" id="UP000307702">
    <property type="component" value="Unassembled WGS sequence"/>
</dbReference>
<dbReference type="PROSITE" id="PS51257">
    <property type="entry name" value="PROKAR_LIPOPROTEIN"/>
    <property type="match status" value="1"/>
</dbReference>
<feature type="transmembrane region" description="Helical" evidence="1">
    <location>
        <begin position="141"/>
        <end position="162"/>
    </location>
</feature>
<evidence type="ECO:0000256" key="1">
    <source>
        <dbReference type="SAM" id="Phobius"/>
    </source>
</evidence>
<gene>
    <name evidence="2" type="ORF">FCS21_08405</name>
</gene>
<keyword evidence="1" id="KW-0472">Membrane</keyword>
<name>A0A8H2JM31_9GAMM</name>
<dbReference type="RefSeq" id="WP_138622355.1">
    <property type="nucleotide sequence ID" value="NZ_SZVP01000006.1"/>
</dbReference>
<proteinExistence type="predicted"/>
<keyword evidence="3" id="KW-1185">Reference proteome</keyword>